<proteinExistence type="predicted"/>
<evidence type="ECO:0000313" key="2">
    <source>
        <dbReference type="Proteomes" id="UP000827986"/>
    </source>
</evidence>
<name>A0A9D3X7D8_9SAUR</name>
<evidence type="ECO:0000313" key="1">
    <source>
        <dbReference type="EMBL" id="KAH1174258.1"/>
    </source>
</evidence>
<comment type="caution">
    <text evidence="1">The sequence shown here is derived from an EMBL/GenBank/DDBJ whole genome shotgun (WGS) entry which is preliminary data.</text>
</comment>
<gene>
    <name evidence="1" type="ORF">KIL84_002402</name>
</gene>
<dbReference type="EMBL" id="JAHDVG010000480">
    <property type="protein sequence ID" value="KAH1174258.1"/>
    <property type="molecule type" value="Genomic_DNA"/>
</dbReference>
<dbReference type="Proteomes" id="UP000827986">
    <property type="component" value="Unassembled WGS sequence"/>
</dbReference>
<dbReference type="AlphaFoldDB" id="A0A9D3X7D8"/>
<accession>A0A9D3X7D8</accession>
<organism evidence="1 2">
    <name type="scientific">Mauremys mutica</name>
    <name type="common">yellowpond turtle</name>
    <dbReference type="NCBI Taxonomy" id="74926"/>
    <lineage>
        <taxon>Eukaryota</taxon>
        <taxon>Metazoa</taxon>
        <taxon>Chordata</taxon>
        <taxon>Craniata</taxon>
        <taxon>Vertebrata</taxon>
        <taxon>Euteleostomi</taxon>
        <taxon>Archelosauria</taxon>
        <taxon>Testudinata</taxon>
        <taxon>Testudines</taxon>
        <taxon>Cryptodira</taxon>
        <taxon>Durocryptodira</taxon>
        <taxon>Testudinoidea</taxon>
        <taxon>Geoemydidae</taxon>
        <taxon>Geoemydinae</taxon>
        <taxon>Mauremys</taxon>
    </lineage>
</organism>
<protein>
    <submittedName>
        <fullName evidence="1">Uncharacterized protein</fullName>
    </submittedName>
</protein>
<sequence length="90" mass="9888">MWRMGGSSRAVQSSGEVMLQPIGRAAMETVVTPRWLTALSEVPEDAVDKLGTIVLYQKAKKEAVSAFKGRSFPMDPRLAPLVDKKDFHAV</sequence>
<reference evidence="1" key="1">
    <citation type="submission" date="2021-09" db="EMBL/GenBank/DDBJ databases">
        <title>The genome of Mauremys mutica provides insights into the evolution of semi-aquatic lifestyle.</title>
        <authorList>
            <person name="Gong S."/>
            <person name="Gao Y."/>
        </authorList>
    </citation>
    <scope>NUCLEOTIDE SEQUENCE</scope>
    <source>
        <strain evidence="1">MM-2020</strain>
        <tissue evidence="1">Muscle</tissue>
    </source>
</reference>
<keyword evidence="2" id="KW-1185">Reference proteome</keyword>